<keyword evidence="4" id="KW-0479">Metal-binding</keyword>
<feature type="compositionally biased region" description="Gly residues" evidence="8">
    <location>
        <begin position="195"/>
        <end position="212"/>
    </location>
</feature>
<feature type="region of interest" description="Disordered" evidence="8">
    <location>
        <begin position="154"/>
        <end position="242"/>
    </location>
</feature>
<evidence type="ECO:0000313" key="11">
    <source>
        <dbReference type="RefSeq" id="XP_030376913.1"/>
    </source>
</evidence>
<dbReference type="InterPro" id="IPR043145">
    <property type="entry name" value="Znf_ZZ_sf"/>
</dbReference>
<dbReference type="GO" id="GO:0008270">
    <property type="term" value="F:zinc ion binding"/>
    <property type="evidence" value="ECO:0007669"/>
    <property type="project" value="UniProtKB-KW"/>
</dbReference>
<evidence type="ECO:0000256" key="8">
    <source>
        <dbReference type="SAM" id="MobiDB-lite"/>
    </source>
</evidence>
<dbReference type="SMART" id="SM00291">
    <property type="entry name" value="ZnF_ZZ"/>
    <property type="match status" value="1"/>
</dbReference>
<dbReference type="AlphaFoldDB" id="A0A6J2TP69"/>
<dbReference type="PROSITE" id="PS01357">
    <property type="entry name" value="ZF_ZZ_1"/>
    <property type="match status" value="1"/>
</dbReference>
<gene>
    <name evidence="11" type="primary">LOC115625848</name>
</gene>
<dbReference type="GO" id="GO:0010646">
    <property type="term" value="P:regulation of cell communication"/>
    <property type="evidence" value="ECO:0007669"/>
    <property type="project" value="UniProtKB-ARBA"/>
</dbReference>
<keyword evidence="10" id="KW-1185">Reference proteome</keyword>
<evidence type="ECO:0000256" key="2">
    <source>
        <dbReference type="ARBA" id="ARBA00012483"/>
    </source>
</evidence>
<dbReference type="GO" id="GO:0061630">
    <property type="term" value="F:ubiquitin protein ligase activity"/>
    <property type="evidence" value="ECO:0007669"/>
    <property type="project" value="UniProtKB-EC"/>
</dbReference>
<dbReference type="Pfam" id="PF00569">
    <property type="entry name" value="ZZ"/>
    <property type="match status" value="1"/>
</dbReference>
<evidence type="ECO:0000313" key="10">
    <source>
        <dbReference type="Proteomes" id="UP000504634"/>
    </source>
</evidence>
<evidence type="ECO:0000256" key="4">
    <source>
        <dbReference type="ARBA" id="ARBA00022723"/>
    </source>
</evidence>
<dbReference type="Gene3D" id="3.30.60.90">
    <property type="match status" value="1"/>
</dbReference>
<dbReference type="GeneID" id="115625848"/>
<dbReference type="PANTHER" id="PTHR12268">
    <property type="entry name" value="E3 UBIQUITIN-PROTEIN LIGASE KCMF1"/>
    <property type="match status" value="1"/>
</dbReference>
<protein>
    <recommendedName>
        <fullName evidence="2">RING-type E3 ubiquitin transferase</fullName>
        <ecNumber evidence="2">2.3.2.27</ecNumber>
    </recommendedName>
</protein>
<dbReference type="EC" id="2.3.2.27" evidence="2"/>
<dbReference type="Proteomes" id="UP000504634">
    <property type="component" value="Unplaced"/>
</dbReference>
<sequence>MNRHEGFACNGCGKVGFTGRCYRCLACRDFNICSECYENDFTTSEHPFDHPVKCVFTPADIELYFGGEYISTDPPQSYRCPYCKIWGFDESTLIEHVSSVHPNASPLLVSTMVQLFEQQQAARIFLEDEQLSAFTASANSRNEMMNRTEGSLDLYLEPLNPDGSYKRVRPRPETTRTATRNNEATRERGNRNNRRGGGGDGGGGGGGVAGQGRGRRNAGSLGGNPASFGSPGDPSQSNGSAAIDALNNNAHNAAENQATTPARRMPRSNTPPAPPTRRQLRRRELDRNRLHLSHIEDLRFTMSEAERQRLDFMLPPLTEAPPASPAQTTTGRPHITITDVIRYYGEQEAPHHVSWLDSNAPATGYISGGPSGSGRNVNIFGTSIPAQNVPRAFFLTSENFTRELPSAALRPSSFTSRGTTAGNSSRTQRRSRNSANTNTRTLRYLDFSEMPMDETDMLVSHLTPDVAIATPEPNAVAALEPPAREEERSRFLCQKFLTPSSEREPEEQTAFLLHRAEFVSQLLASALSVEHLLPAEPTEVDQEVSALPTTPSSNPKFGNRSMGDIVGAGDAELALEPISR</sequence>
<proteinExistence type="predicted"/>
<keyword evidence="5 7" id="KW-0863">Zinc-finger</keyword>
<reference evidence="11" key="1">
    <citation type="submission" date="2025-08" db="UniProtKB">
        <authorList>
            <consortium name="RefSeq"/>
        </authorList>
    </citation>
    <scope>IDENTIFICATION</scope>
    <source>
        <strain evidence="11">11010-0011.00</strain>
        <tissue evidence="11">Whole body</tissue>
    </source>
</reference>
<dbReference type="OrthoDB" id="2122982at2759"/>
<feature type="region of interest" description="Disordered" evidence="8">
    <location>
        <begin position="406"/>
        <end position="439"/>
    </location>
</feature>
<dbReference type="CDD" id="cd02338">
    <property type="entry name" value="ZZ_PCMF_like"/>
    <property type="match status" value="1"/>
</dbReference>
<evidence type="ECO:0000259" key="9">
    <source>
        <dbReference type="PROSITE" id="PS50135"/>
    </source>
</evidence>
<feature type="compositionally biased region" description="Polar residues" evidence="8">
    <location>
        <begin position="547"/>
        <end position="556"/>
    </location>
</feature>
<evidence type="ECO:0000256" key="6">
    <source>
        <dbReference type="ARBA" id="ARBA00022833"/>
    </source>
</evidence>
<dbReference type="GO" id="GO:0045202">
    <property type="term" value="C:synapse"/>
    <property type="evidence" value="ECO:0007669"/>
    <property type="project" value="GOC"/>
</dbReference>
<name>A0A6J2TP69_DROLE</name>
<dbReference type="InterPro" id="IPR050774">
    <property type="entry name" value="KCMF1/Dystrophin"/>
</dbReference>
<accession>A0A6J2TP69</accession>
<evidence type="ECO:0000256" key="7">
    <source>
        <dbReference type="PROSITE-ProRule" id="PRU00228"/>
    </source>
</evidence>
<dbReference type="GO" id="GO:0099536">
    <property type="term" value="P:synaptic signaling"/>
    <property type="evidence" value="ECO:0007669"/>
    <property type="project" value="TreeGrafter"/>
</dbReference>
<dbReference type="GO" id="GO:0005886">
    <property type="term" value="C:plasma membrane"/>
    <property type="evidence" value="ECO:0007669"/>
    <property type="project" value="TreeGrafter"/>
</dbReference>
<comment type="catalytic activity">
    <reaction evidence="1">
        <text>S-ubiquitinyl-[E2 ubiquitin-conjugating enzyme]-L-cysteine + [acceptor protein]-L-lysine = [E2 ubiquitin-conjugating enzyme]-L-cysteine + N(6)-ubiquitinyl-[acceptor protein]-L-lysine.</text>
        <dbReference type="EC" id="2.3.2.27"/>
    </reaction>
</comment>
<feature type="domain" description="ZZ-type" evidence="9">
    <location>
        <begin position="4"/>
        <end position="60"/>
    </location>
</feature>
<dbReference type="SUPFAM" id="SSF57850">
    <property type="entry name" value="RING/U-box"/>
    <property type="match status" value="1"/>
</dbReference>
<keyword evidence="3" id="KW-0808">Transferase</keyword>
<dbReference type="RefSeq" id="XP_030376913.1">
    <property type="nucleotide sequence ID" value="XM_030521053.1"/>
</dbReference>
<dbReference type="GO" id="GO:0023051">
    <property type="term" value="P:regulation of signaling"/>
    <property type="evidence" value="ECO:0007669"/>
    <property type="project" value="UniProtKB-ARBA"/>
</dbReference>
<evidence type="ECO:0000256" key="3">
    <source>
        <dbReference type="ARBA" id="ARBA00022679"/>
    </source>
</evidence>
<feature type="region of interest" description="Disordered" evidence="8">
    <location>
        <begin position="543"/>
        <end position="564"/>
    </location>
</feature>
<dbReference type="PROSITE" id="PS50135">
    <property type="entry name" value="ZF_ZZ_2"/>
    <property type="match status" value="1"/>
</dbReference>
<dbReference type="InterPro" id="IPR000433">
    <property type="entry name" value="Znf_ZZ"/>
</dbReference>
<keyword evidence="6" id="KW-0862">Zinc</keyword>
<organism evidence="10 11">
    <name type="scientific">Drosophila lebanonensis</name>
    <name type="common">Fruit fly</name>
    <name type="synonym">Scaptodrosophila lebanonensis</name>
    <dbReference type="NCBI Taxonomy" id="7225"/>
    <lineage>
        <taxon>Eukaryota</taxon>
        <taxon>Metazoa</taxon>
        <taxon>Ecdysozoa</taxon>
        <taxon>Arthropoda</taxon>
        <taxon>Hexapoda</taxon>
        <taxon>Insecta</taxon>
        <taxon>Pterygota</taxon>
        <taxon>Neoptera</taxon>
        <taxon>Endopterygota</taxon>
        <taxon>Diptera</taxon>
        <taxon>Brachycera</taxon>
        <taxon>Muscomorpha</taxon>
        <taxon>Ephydroidea</taxon>
        <taxon>Drosophilidae</taxon>
        <taxon>Scaptodrosophila</taxon>
    </lineage>
</organism>
<feature type="region of interest" description="Disordered" evidence="8">
    <location>
        <begin position="256"/>
        <end position="287"/>
    </location>
</feature>
<evidence type="ECO:0000256" key="5">
    <source>
        <dbReference type="ARBA" id="ARBA00022771"/>
    </source>
</evidence>
<evidence type="ECO:0000256" key="1">
    <source>
        <dbReference type="ARBA" id="ARBA00000900"/>
    </source>
</evidence>
<dbReference type="PANTHER" id="PTHR12268:SF13">
    <property type="entry name" value="E3 UBIQUITIN-PROTEIN LIGASE KCMF1"/>
    <property type="match status" value="1"/>
</dbReference>
<feature type="compositionally biased region" description="Polar residues" evidence="8">
    <location>
        <begin position="412"/>
        <end position="422"/>
    </location>
</feature>